<protein>
    <submittedName>
        <fullName evidence="3">MFS transporter</fullName>
    </submittedName>
</protein>
<dbReference type="AlphaFoldDB" id="A0A974P3B3"/>
<evidence type="ECO:0000313" key="3">
    <source>
        <dbReference type="EMBL" id="QQZ50214.1"/>
    </source>
</evidence>
<keyword evidence="1" id="KW-0472">Membrane</keyword>
<dbReference type="Pfam" id="PF13347">
    <property type="entry name" value="MFS_2"/>
    <property type="match status" value="1"/>
</dbReference>
<proteinExistence type="predicted"/>
<dbReference type="EMBL" id="CP068570">
    <property type="protein sequence ID" value="QQZ50214.1"/>
    <property type="molecule type" value="Genomic_DNA"/>
</dbReference>
<sequence length="92" mass="9993">MFRFLTIETLFSTTMATITGVLLSSMIADVVEDSEVKTGRRSEGLLFSADNLFKKIVSGMGVLISGSLLAFVNFPTNAKRGKSIRRSSGSWP</sequence>
<keyword evidence="1" id="KW-0812">Transmembrane</keyword>
<name>A0A974P3B3_9CAUL</name>
<reference evidence="3" key="1">
    <citation type="submission" date="2021-01" db="EMBL/GenBank/DDBJ databases">
        <title>Genome sequence of Phenylobacterium sp. 20VBR1 isolated from a valley glaceir, Ny-Alesund, Svalbard.</title>
        <authorList>
            <person name="Thomas F.A."/>
            <person name="Krishnan K.P."/>
            <person name="Sinha R.K."/>
        </authorList>
    </citation>
    <scope>NUCLEOTIDE SEQUENCE</scope>
    <source>
        <strain evidence="3">20VBR1</strain>
    </source>
</reference>
<dbReference type="EMBL" id="CP068570">
    <property type="protein sequence ID" value="QQZ50188.1"/>
    <property type="molecule type" value="Genomic_DNA"/>
</dbReference>
<feature type="transmembrane region" description="Helical" evidence="1">
    <location>
        <begin position="52"/>
        <end position="76"/>
    </location>
</feature>
<organism evidence="3">
    <name type="scientific">Phenylobacterium glaciei</name>
    <dbReference type="NCBI Taxonomy" id="2803784"/>
    <lineage>
        <taxon>Bacteria</taxon>
        <taxon>Pseudomonadati</taxon>
        <taxon>Pseudomonadota</taxon>
        <taxon>Alphaproteobacteria</taxon>
        <taxon>Caulobacterales</taxon>
        <taxon>Caulobacteraceae</taxon>
        <taxon>Phenylobacterium</taxon>
    </lineage>
</organism>
<evidence type="ECO:0000256" key="1">
    <source>
        <dbReference type="SAM" id="Phobius"/>
    </source>
</evidence>
<keyword evidence="1" id="KW-1133">Transmembrane helix</keyword>
<evidence type="ECO:0000313" key="2">
    <source>
        <dbReference type="EMBL" id="QQZ50188.1"/>
    </source>
</evidence>
<gene>
    <name evidence="3" type="ORF">JKL49_00180</name>
    <name evidence="2" type="ORF">JKL49_27375</name>
</gene>
<accession>A0A974P3B3</accession>